<dbReference type="AlphaFoldDB" id="A0AAN7VF84"/>
<dbReference type="SMART" id="SM00487">
    <property type="entry name" value="DEXDc"/>
    <property type="match status" value="1"/>
</dbReference>
<evidence type="ECO:0000313" key="10">
    <source>
        <dbReference type="EMBL" id="KAK5642259.1"/>
    </source>
</evidence>
<feature type="domain" description="Helicase ATP-binding" evidence="7">
    <location>
        <begin position="55"/>
        <end position="225"/>
    </location>
</feature>
<dbReference type="Proteomes" id="UP001329430">
    <property type="component" value="Chromosome 6"/>
</dbReference>
<evidence type="ECO:0000313" key="11">
    <source>
        <dbReference type="Proteomes" id="UP001329430"/>
    </source>
</evidence>
<dbReference type="InterPro" id="IPR050079">
    <property type="entry name" value="DEAD_box_RNA_helicase"/>
</dbReference>
<dbReference type="SUPFAM" id="SSF52540">
    <property type="entry name" value="P-loop containing nucleoside triphosphate hydrolases"/>
    <property type="match status" value="1"/>
</dbReference>
<feature type="domain" description="DEAD-box RNA helicase Q" evidence="9">
    <location>
        <begin position="24"/>
        <end position="52"/>
    </location>
</feature>
<gene>
    <name evidence="10" type="ORF">RI129_008426</name>
</gene>
<evidence type="ECO:0000259" key="8">
    <source>
        <dbReference type="PROSITE" id="PS51194"/>
    </source>
</evidence>
<dbReference type="InterPro" id="IPR000629">
    <property type="entry name" value="RNA-helicase_DEAD-box_CS"/>
</dbReference>
<keyword evidence="5" id="KW-0067">ATP-binding</keyword>
<reference evidence="10 11" key="1">
    <citation type="journal article" date="2024" name="Insects">
        <title>An Improved Chromosome-Level Genome Assembly of the Firefly Pyrocoelia pectoralis.</title>
        <authorList>
            <person name="Fu X."/>
            <person name="Meyer-Rochow V.B."/>
            <person name="Ballantyne L."/>
            <person name="Zhu X."/>
        </authorList>
    </citation>
    <scope>NUCLEOTIDE SEQUENCE [LARGE SCALE GENOMIC DNA]</scope>
    <source>
        <strain evidence="10">XCY_ONT2</strain>
    </source>
</reference>
<dbReference type="SMART" id="SM00490">
    <property type="entry name" value="HELICc"/>
    <property type="match status" value="1"/>
</dbReference>
<evidence type="ECO:0000259" key="9">
    <source>
        <dbReference type="PROSITE" id="PS51195"/>
    </source>
</evidence>
<dbReference type="Gene3D" id="3.40.50.300">
    <property type="entry name" value="P-loop containing nucleotide triphosphate hydrolases"/>
    <property type="match status" value="2"/>
</dbReference>
<feature type="domain" description="Helicase C-terminal" evidence="8">
    <location>
        <begin position="260"/>
        <end position="408"/>
    </location>
</feature>
<proteinExistence type="predicted"/>
<keyword evidence="3" id="KW-0378">Hydrolase</keyword>
<keyword evidence="2" id="KW-0547">Nucleotide-binding</keyword>
<dbReference type="GO" id="GO:0010468">
    <property type="term" value="P:regulation of gene expression"/>
    <property type="evidence" value="ECO:0007669"/>
    <property type="project" value="UniProtKB-ARBA"/>
</dbReference>
<dbReference type="GO" id="GO:0005829">
    <property type="term" value="C:cytosol"/>
    <property type="evidence" value="ECO:0007669"/>
    <property type="project" value="TreeGrafter"/>
</dbReference>
<dbReference type="EC" id="3.6.4.13" evidence="1"/>
<dbReference type="PROSITE" id="PS51192">
    <property type="entry name" value="HELICASE_ATP_BIND_1"/>
    <property type="match status" value="1"/>
</dbReference>
<comment type="caution">
    <text evidence="10">The sequence shown here is derived from an EMBL/GenBank/DDBJ whole genome shotgun (WGS) entry which is preliminary data.</text>
</comment>
<dbReference type="CDD" id="cd17943">
    <property type="entry name" value="DEADc_DDX20"/>
    <property type="match status" value="1"/>
</dbReference>
<dbReference type="PANTHER" id="PTHR47959">
    <property type="entry name" value="ATP-DEPENDENT RNA HELICASE RHLE-RELATED"/>
    <property type="match status" value="1"/>
</dbReference>
<keyword evidence="4" id="KW-0347">Helicase</keyword>
<dbReference type="PROSITE" id="PS51194">
    <property type="entry name" value="HELICASE_CTER"/>
    <property type="match status" value="1"/>
</dbReference>
<evidence type="ECO:0000259" key="7">
    <source>
        <dbReference type="PROSITE" id="PS51192"/>
    </source>
</evidence>
<dbReference type="GO" id="GO:0003724">
    <property type="term" value="F:RNA helicase activity"/>
    <property type="evidence" value="ECO:0007669"/>
    <property type="project" value="UniProtKB-EC"/>
</dbReference>
<keyword evidence="11" id="KW-1185">Reference proteome</keyword>
<protein>
    <recommendedName>
        <fullName evidence="1">RNA helicase</fullName>
        <ecNumber evidence="1">3.6.4.13</ecNumber>
    </recommendedName>
</protein>
<dbReference type="EMBL" id="JAVRBK010000006">
    <property type="protein sequence ID" value="KAK5642259.1"/>
    <property type="molecule type" value="Genomic_DNA"/>
</dbReference>
<dbReference type="CDD" id="cd18787">
    <property type="entry name" value="SF2_C_DEAD"/>
    <property type="match status" value="1"/>
</dbReference>
<evidence type="ECO:0000256" key="4">
    <source>
        <dbReference type="ARBA" id="ARBA00022806"/>
    </source>
</evidence>
<dbReference type="GO" id="GO:0003676">
    <property type="term" value="F:nucleic acid binding"/>
    <property type="evidence" value="ECO:0007669"/>
    <property type="project" value="InterPro"/>
</dbReference>
<dbReference type="InterPro" id="IPR011545">
    <property type="entry name" value="DEAD/DEAH_box_helicase_dom"/>
</dbReference>
<dbReference type="InterPro" id="IPR014014">
    <property type="entry name" value="RNA_helicase_DEAD_Q_motif"/>
</dbReference>
<evidence type="ECO:0000256" key="3">
    <source>
        <dbReference type="ARBA" id="ARBA00022801"/>
    </source>
</evidence>
<name>A0AAN7VF84_9COLE</name>
<evidence type="ECO:0000256" key="2">
    <source>
        <dbReference type="ARBA" id="ARBA00022741"/>
    </source>
</evidence>
<dbReference type="InterPro" id="IPR027417">
    <property type="entry name" value="P-loop_NTPase"/>
</dbReference>
<dbReference type="PANTHER" id="PTHR47959:SF1">
    <property type="entry name" value="ATP-DEPENDENT RNA HELICASE DBPA"/>
    <property type="match status" value="1"/>
</dbReference>
<dbReference type="InterPro" id="IPR014001">
    <property type="entry name" value="Helicase_ATP-bd"/>
</dbReference>
<feature type="short sequence motif" description="Q motif" evidence="6">
    <location>
        <begin position="24"/>
        <end position="52"/>
    </location>
</feature>
<accession>A0AAN7VF84</accession>
<dbReference type="Pfam" id="PF00270">
    <property type="entry name" value="DEAD"/>
    <property type="match status" value="1"/>
</dbReference>
<dbReference type="PROSITE" id="PS51195">
    <property type="entry name" value="Q_MOTIF"/>
    <property type="match status" value="1"/>
</dbReference>
<organism evidence="10 11">
    <name type="scientific">Pyrocoelia pectoralis</name>
    <dbReference type="NCBI Taxonomy" id="417401"/>
    <lineage>
        <taxon>Eukaryota</taxon>
        <taxon>Metazoa</taxon>
        <taxon>Ecdysozoa</taxon>
        <taxon>Arthropoda</taxon>
        <taxon>Hexapoda</taxon>
        <taxon>Insecta</taxon>
        <taxon>Pterygota</taxon>
        <taxon>Neoptera</taxon>
        <taxon>Endopterygota</taxon>
        <taxon>Coleoptera</taxon>
        <taxon>Polyphaga</taxon>
        <taxon>Elateriformia</taxon>
        <taxon>Elateroidea</taxon>
        <taxon>Lampyridae</taxon>
        <taxon>Lampyrinae</taxon>
        <taxon>Pyrocoelia</taxon>
    </lineage>
</organism>
<evidence type="ECO:0000256" key="6">
    <source>
        <dbReference type="PROSITE-ProRule" id="PRU00552"/>
    </source>
</evidence>
<evidence type="ECO:0000256" key="5">
    <source>
        <dbReference type="ARBA" id="ARBA00022840"/>
    </source>
</evidence>
<sequence>MAQILAHNINEKLRTADIHIQNNCNFEFLLLSGPVLQGLTEAGFYKPSPIQLKGIPLGKCGLDLILKSKSGTGKTLVFAIVALEMIQTSLDGTQVLILAPTREIADQICSVITIIGKHIPDLNVGLFIGGLPYKEDLKRLKKCHIAVGAPGRIKHLIEAKKLNVKSVKLFVLDEADNLMDENFQNDINYCYHMLPENKQFLATSATVPVELKTYLERYMKSPTFISLEMDSPLLLGLRQFVAVLEEKNNIVQQTNAKTDEVCRLLSNVSFTQCIIFCNYQQRAESVSNIINQRGWKSLYISGAQTQETRLKVINKLKNVECNILLTTNLTARGIDASNVDLVINYDIPLDTVTYLHRVGRTGRYGSQGVCVSLAVCKKDLLDLQYILGDIGGTELSIAKLSTEIGENLWKAELNTFEQIYGLVDAQREKVNWNFLETTTTTKEEKKKKGGRKVSSSKNTVEKVEAVGDMEIQDDFPGISTDELLNNLAKGLKIEPPAVTKSVSEAGDAKAEPVIEQCTKKAKKDNLPKDNDKQTVSDPYAGVSTADLLKQLARGERVEPPVLNNSHDVGELINPADLYPWVPIEESVLSKKVNGTNLLDSDSGSDEEADIANEILNKKVTLTKNIALYHVGKLMKCDQWDPSVIQDAVQPIRDYLRVCEGKAEAELTKLGDCTKDIPNETLLENIPYYTDKFNESSSKNVTENICKVAYEHIIGGPKDWRDLVDNSYKKKEDSSPTLETETNVVNEHTIGDRNRTHNSYKQDEAETGLVNTSGVYDYYNAYQTDVLAPYEDKYVNYFDYYESVLSENALTFEDVTSFRTWFHDWQTQVKSLSTYVQQHLYLQEMKNNYHYNNY</sequence>
<evidence type="ECO:0000256" key="1">
    <source>
        <dbReference type="ARBA" id="ARBA00012552"/>
    </source>
</evidence>
<dbReference type="Pfam" id="PF00271">
    <property type="entry name" value="Helicase_C"/>
    <property type="match status" value="1"/>
</dbReference>
<dbReference type="GO" id="GO:0005524">
    <property type="term" value="F:ATP binding"/>
    <property type="evidence" value="ECO:0007669"/>
    <property type="project" value="UniProtKB-KW"/>
</dbReference>
<dbReference type="InterPro" id="IPR001650">
    <property type="entry name" value="Helicase_C-like"/>
</dbReference>
<dbReference type="GO" id="GO:0016787">
    <property type="term" value="F:hydrolase activity"/>
    <property type="evidence" value="ECO:0007669"/>
    <property type="project" value="UniProtKB-KW"/>
</dbReference>
<dbReference type="PROSITE" id="PS00039">
    <property type="entry name" value="DEAD_ATP_HELICASE"/>
    <property type="match status" value="1"/>
</dbReference>